<evidence type="ECO:0000256" key="4">
    <source>
        <dbReference type="ARBA" id="ARBA00023136"/>
    </source>
</evidence>
<evidence type="ECO:0000313" key="8">
    <source>
        <dbReference type="Proteomes" id="UP000245977"/>
    </source>
</evidence>
<evidence type="ECO:0000256" key="5">
    <source>
        <dbReference type="SAM" id="Phobius"/>
    </source>
</evidence>
<keyword evidence="4 5" id="KW-0472">Membrane</keyword>
<evidence type="ECO:0000256" key="2">
    <source>
        <dbReference type="ARBA" id="ARBA00022692"/>
    </source>
</evidence>
<feature type="domain" description="Peptidase S54 rhomboid" evidence="6">
    <location>
        <begin position="40"/>
        <end position="182"/>
    </location>
</feature>
<keyword evidence="7" id="KW-0378">Hydrolase</keyword>
<dbReference type="InterPro" id="IPR023826">
    <property type="entry name" value="Rhom-like_SP_proteobac"/>
</dbReference>
<feature type="transmembrane region" description="Helical" evidence="5">
    <location>
        <begin position="104"/>
        <end position="123"/>
    </location>
</feature>
<feature type="transmembrane region" description="Helical" evidence="5">
    <location>
        <begin position="52"/>
        <end position="71"/>
    </location>
</feature>
<dbReference type="KEGG" id="adv:DJ533_05085"/>
<reference evidence="7" key="1">
    <citation type="submission" date="2019-08" db="EMBL/GenBank/DDBJ databases">
        <title>The complete genome of Acinetobacter defluvii strain WCHAD010030.</title>
        <authorList>
            <person name="Hu Y."/>
            <person name="Qin J."/>
            <person name="Feng Y."/>
            <person name="Zong Z."/>
        </authorList>
    </citation>
    <scope>NUCLEOTIDE SEQUENCE</scope>
    <source>
        <strain evidence="7">WCHA30</strain>
    </source>
</reference>
<evidence type="ECO:0000256" key="1">
    <source>
        <dbReference type="ARBA" id="ARBA00004141"/>
    </source>
</evidence>
<keyword evidence="8" id="KW-1185">Reference proteome</keyword>
<feature type="transmembrane region" description="Helical" evidence="5">
    <location>
        <begin position="78"/>
        <end position="98"/>
    </location>
</feature>
<dbReference type="Gene3D" id="1.20.1540.10">
    <property type="entry name" value="Rhomboid-like"/>
    <property type="match status" value="1"/>
</dbReference>
<dbReference type="STRING" id="1871111.GCA_001704615_03472"/>
<dbReference type="OrthoDB" id="196054at2"/>
<dbReference type="EMBL" id="CP029397">
    <property type="protein sequence ID" value="AWL28007.1"/>
    <property type="molecule type" value="Genomic_DNA"/>
</dbReference>
<comment type="subcellular location">
    <subcellularLocation>
        <location evidence="1">Membrane</location>
        <topology evidence="1">Multi-pass membrane protein</topology>
    </subcellularLocation>
</comment>
<gene>
    <name evidence="7" type="primary">rrtA</name>
    <name evidence="7" type="ORF">DJ533_05085</name>
</gene>
<feature type="transmembrane region" description="Helical" evidence="5">
    <location>
        <begin position="130"/>
        <end position="146"/>
    </location>
</feature>
<evidence type="ECO:0000256" key="3">
    <source>
        <dbReference type="ARBA" id="ARBA00022989"/>
    </source>
</evidence>
<dbReference type="InterPro" id="IPR035952">
    <property type="entry name" value="Rhomboid-like_sf"/>
</dbReference>
<name>A0A2S2FAK8_9GAMM</name>
<dbReference type="InterPro" id="IPR022764">
    <property type="entry name" value="Peptidase_S54_rhomboid_dom"/>
</dbReference>
<dbReference type="GO" id="GO:0016020">
    <property type="term" value="C:membrane"/>
    <property type="evidence" value="ECO:0007669"/>
    <property type="project" value="UniProtKB-SubCell"/>
</dbReference>
<keyword evidence="2 5" id="KW-0812">Transmembrane</keyword>
<dbReference type="EC" id="3.4.21.-" evidence="7"/>
<accession>A0A2S2FAK8</accession>
<dbReference type="RefSeq" id="WP_065994117.1">
    <property type="nucleotide sequence ID" value="NZ_CP029397.2"/>
</dbReference>
<protein>
    <submittedName>
        <fullName evidence="7">Rhombosortase</fullName>
        <ecNumber evidence="7">3.4.21.-</ecNumber>
    </submittedName>
</protein>
<dbReference type="Pfam" id="PF01694">
    <property type="entry name" value="Rhomboid"/>
    <property type="match status" value="1"/>
</dbReference>
<feature type="transmembrane region" description="Helical" evidence="5">
    <location>
        <begin position="166"/>
        <end position="184"/>
    </location>
</feature>
<dbReference type="NCBIfam" id="TIGR03902">
    <property type="entry name" value="rhom_GG_sort"/>
    <property type="match status" value="1"/>
</dbReference>
<sequence>MKDIQFNKRMLFIASCACISACLQIFQSDFIYWRYTFFTEIWRWWTAHWVHVGWVHFALNIIAFACLPFIFPHIQNRFIILLLLILAPLSSLSFYYLYPSIEAYAGLSGILHGLYVAAAFFYLKFRKERNFAVLVLFLVVVKLIWENTFGQIGTSQLIGSPVLVEAHLVGAFWGAICAIAYLAYRQVFKENNH</sequence>
<dbReference type="AlphaFoldDB" id="A0A2S2FAK8"/>
<dbReference type="GO" id="GO:0004252">
    <property type="term" value="F:serine-type endopeptidase activity"/>
    <property type="evidence" value="ECO:0007669"/>
    <property type="project" value="InterPro"/>
</dbReference>
<dbReference type="Proteomes" id="UP000245977">
    <property type="component" value="Chromosome"/>
</dbReference>
<organism evidence="7 8">
    <name type="scientific">Acinetobacter defluvii</name>
    <dbReference type="NCBI Taxonomy" id="1871111"/>
    <lineage>
        <taxon>Bacteria</taxon>
        <taxon>Pseudomonadati</taxon>
        <taxon>Pseudomonadota</taxon>
        <taxon>Gammaproteobacteria</taxon>
        <taxon>Moraxellales</taxon>
        <taxon>Moraxellaceae</taxon>
        <taxon>Acinetobacter</taxon>
    </lineage>
</organism>
<evidence type="ECO:0000259" key="6">
    <source>
        <dbReference type="Pfam" id="PF01694"/>
    </source>
</evidence>
<dbReference type="SUPFAM" id="SSF144091">
    <property type="entry name" value="Rhomboid-like"/>
    <property type="match status" value="1"/>
</dbReference>
<evidence type="ECO:0000313" key="7">
    <source>
        <dbReference type="EMBL" id="AWL28007.1"/>
    </source>
</evidence>
<keyword evidence="3 5" id="KW-1133">Transmembrane helix</keyword>
<proteinExistence type="predicted"/>